<dbReference type="AlphaFoldDB" id="A0A2Z3GH94"/>
<dbReference type="InterPro" id="IPR038727">
    <property type="entry name" value="NadR/Ttd14_AAA_dom"/>
</dbReference>
<proteinExistence type="predicted"/>
<reference evidence="3" key="1">
    <citation type="submission" date="2018-04" db="EMBL/GenBank/DDBJ databases">
        <title>Complete genome of Antarctic heterotrophic bacterium Hymenobacter nivis.</title>
        <authorList>
            <person name="Terashima M."/>
        </authorList>
    </citation>
    <scope>NUCLEOTIDE SEQUENCE [LARGE SCALE GENOMIC DNA]</scope>
    <source>
        <strain evidence="3">NBRC 111535</strain>
    </source>
</reference>
<dbReference type="SUPFAM" id="SSF52540">
    <property type="entry name" value="P-loop containing nucleoside triphosphate hydrolases"/>
    <property type="match status" value="1"/>
</dbReference>
<sequence length="184" mass="20560">MDVMPVTNLSDPAPPAPVRVVLLGAESTGKTTLCRALAAAYSTVWVPEYGRQLTEEKMGALTFADHLHIAQQHLQIEDEELAQARRFLFVDTNAITTSLYSYYYYQRCDPALLQLARDCRTRYAHTVVCQPSIPFEADGWRGPEALRNVQQGTTLMQLDLLGIPYTCVDGSVAERVRQVRTLLG</sequence>
<feature type="domain" description="NadR/Ttd14 AAA" evidence="1">
    <location>
        <begin position="19"/>
        <end position="175"/>
    </location>
</feature>
<organism evidence="2 3">
    <name type="scientific">Hymenobacter nivis</name>
    <dbReference type="NCBI Taxonomy" id="1850093"/>
    <lineage>
        <taxon>Bacteria</taxon>
        <taxon>Pseudomonadati</taxon>
        <taxon>Bacteroidota</taxon>
        <taxon>Cytophagia</taxon>
        <taxon>Cytophagales</taxon>
        <taxon>Hymenobacteraceae</taxon>
        <taxon>Hymenobacter</taxon>
    </lineage>
</organism>
<accession>A0A2Z3GH94</accession>
<dbReference type="PANTHER" id="PTHR37512">
    <property type="entry name" value="TRIFUNCTIONAL NAD BIOSYNTHESIS/REGULATOR PROTEIN NADR"/>
    <property type="match status" value="1"/>
</dbReference>
<dbReference type="Proteomes" id="UP000245999">
    <property type="component" value="Chromosome"/>
</dbReference>
<protein>
    <submittedName>
        <fullName evidence="2">Nicotinamide-nucleotide adenylyltransferase</fullName>
    </submittedName>
</protein>
<keyword evidence="3" id="KW-1185">Reference proteome</keyword>
<keyword evidence="2" id="KW-0808">Transferase</keyword>
<dbReference type="KEGG" id="hnv:DDQ68_05850"/>
<dbReference type="EMBL" id="CP029145">
    <property type="protein sequence ID" value="AWM32358.1"/>
    <property type="molecule type" value="Genomic_DNA"/>
</dbReference>
<dbReference type="InterPro" id="IPR027417">
    <property type="entry name" value="P-loop_NTPase"/>
</dbReference>
<name>A0A2Z3GH94_9BACT</name>
<dbReference type="OrthoDB" id="9151999at2"/>
<gene>
    <name evidence="2" type="ORF">DDQ68_05850</name>
</gene>
<dbReference type="GO" id="GO:0016779">
    <property type="term" value="F:nucleotidyltransferase activity"/>
    <property type="evidence" value="ECO:0007669"/>
    <property type="project" value="UniProtKB-KW"/>
</dbReference>
<dbReference type="Gene3D" id="3.40.50.300">
    <property type="entry name" value="P-loop containing nucleotide triphosphate hydrolases"/>
    <property type="match status" value="1"/>
</dbReference>
<dbReference type="Pfam" id="PF13521">
    <property type="entry name" value="AAA_28"/>
    <property type="match status" value="1"/>
</dbReference>
<evidence type="ECO:0000313" key="2">
    <source>
        <dbReference type="EMBL" id="AWM32358.1"/>
    </source>
</evidence>
<dbReference type="PANTHER" id="PTHR37512:SF1">
    <property type="entry name" value="NADR_TTD14 AAA DOMAIN-CONTAINING PROTEIN"/>
    <property type="match status" value="1"/>
</dbReference>
<evidence type="ECO:0000313" key="3">
    <source>
        <dbReference type="Proteomes" id="UP000245999"/>
    </source>
</evidence>
<dbReference type="InterPro" id="IPR052735">
    <property type="entry name" value="NAD_biosynth-regulator"/>
</dbReference>
<evidence type="ECO:0000259" key="1">
    <source>
        <dbReference type="Pfam" id="PF13521"/>
    </source>
</evidence>
<keyword evidence="2" id="KW-0548">Nucleotidyltransferase</keyword>